<protein>
    <submittedName>
        <fullName evidence="1">Uncharacterized protein</fullName>
    </submittedName>
</protein>
<dbReference type="HOGENOM" id="CLU_3015160_0_0_1"/>
<accession>A0A0C3P4Z3</accession>
<reference evidence="2" key="2">
    <citation type="submission" date="2015-01" db="EMBL/GenBank/DDBJ databases">
        <title>Evolutionary Origins and Diversification of the Mycorrhizal Mutualists.</title>
        <authorList>
            <consortium name="DOE Joint Genome Institute"/>
            <consortium name="Mycorrhizal Genomics Consortium"/>
            <person name="Kohler A."/>
            <person name="Kuo A."/>
            <person name="Nagy L.G."/>
            <person name="Floudas D."/>
            <person name="Copeland A."/>
            <person name="Barry K.W."/>
            <person name="Cichocki N."/>
            <person name="Veneault-Fourrey C."/>
            <person name="LaButti K."/>
            <person name="Lindquist E.A."/>
            <person name="Lipzen A."/>
            <person name="Lundell T."/>
            <person name="Morin E."/>
            <person name="Murat C."/>
            <person name="Riley R."/>
            <person name="Ohm R."/>
            <person name="Sun H."/>
            <person name="Tunlid A."/>
            <person name="Henrissat B."/>
            <person name="Grigoriev I.V."/>
            <person name="Hibbett D.S."/>
            <person name="Martin F."/>
        </authorList>
    </citation>
    <scope>NUCLEOTIDE SEQUENCE [LARGE SCALE GENOMIC DNA]</scope>
    <source>
        <strain evidence="2">Marx 270</strain>
    </source>
</reference>
<dbReference type="Proteomes" id="UP000054217">
    <property type="component" value="Unassembled WGS sequence"/>
</dbReference>
<dbReference type="InParanoid" id="A0A0C3P4Z3"/>
<evidence type="ECO:0000313" key="2">
    <source>
        <dbReference type="Proteomes" id="UP000054217"/>
    </source>
</evidence>
<dbReference type="EMBL" id="KN831981">
    <property type="protein sequence ID" value="KIO02551.1"/>
    <property type="molecule type" value="Genomic_DNA"/>
</dbReference>
<evidence type="ECO:0000313" key="1">
    <source>
        <dbReference type="EMBL" id="KIO02551.1"/>
    </source>
</evidence>
<organism evidence="1 2">
    <name type="scientific">Pisolithus tinctorius Marx 270</name>
    <dbReference type="NCBI Taxonomy" id="870435"/>
    <lineage>
        <taxon>Eukaryota</taxon>
        <taxon>Fungi</taxon>
        <taxon>Dikarya</taxon>
        <taxon>Basidiomycota</taxon>
        <taxon>Agaricomycotina</taxon>
        <taxon>Agaricomycetes</taxon>
        <taxon>Agaricomycetidae</taxon>
        <taxon>Boletales</taxon>
        <taxon>Sclerodermatineae</taxon>
        <taxon>Pisolithaceae</taxon>
        <taxon>Pisolithus</taxon>
    </lineage>
</organism>
<name>A0A0C3P4Z3_PISTI</name>
<reference evidence="1 2" key="1">
    <citation type="submission" date="2014-04" db="EMBL/GenBank/DDBJ databases">
        <authorList>
            <consortium name="DOE Joint Genome Institute"/>
            <person name="Kuo A."/>
            <person name="Kohler A."/>
            <person name="Costa M.D."/>
            <person name="Nagy L.G."/>
            <person name="Floudas D."/>
            <person name="Copeland A."/>
            <person name="Barry K.W."/>
            <person name="Cichocki N."/>
            <person name="Veneault-Fourrey C."/>
            <person name="LaButti K."/>
            <person name="Lindquist E.A."/>
            <person name="Lipzen A."/>
            <person name="Lundell T."/>
            <person name="Morin E."/>
            <person name="Murat C."/>
            <person name="Sun H."/>
            <person name="Tunlid A."/>
            <person name="Henrissat B."/>
            <person name="Grigoriev I.V."/>
            <person name="Hibbett D.S."/>
            <person name="Martin F."/>
            <person name="Nordberg H.P."/>
            <person name="Cantor M.N."/>
            <person name="Hua S.X."/>
        </authorList>
    </citation>
    <scope>NUCLEOTIDE SEQUENCE [LARGE SCALE GENOMIC DNA]</scope>
    <source>
        <strain evidence="1 2">Marx 270</strain>
    </source>
</reference>
<proteinExistence type="predicted"/>
<dbReference type="AlphaFoldDB" id="A0A0C3P4Z3"/>
<keyword evidence="2" id="KW-1185">Reference proteome</keyword>
<sequence>MTFDGCCSIGVWRLSSASRLHFRTSSGLFDYVMCNKMCPSDSERVDRILWSPLVAG</sequence>
<gene>
    <name evidence="1" type="ORF">M404DRAFT_1002161</name>
</gene>